<organism evidence="1 2">
    <name type="scientific">Caulobacter phage CcrBL9</name>
    <dbReference type="NCBI Taxonomy" id="2283270"/>
    <lineage>
        <taxon>Viruses</taxon>
        <taxon>Duplodnaviria</taxon>
        <taxon>Heunggongvirae</taxon>
        <taxon>Uroviricota</taxon>
        <taxon>Caudoviricetes</taxon>
        <taxon>Jeanschmidtviridae</taxon>
        <taxon>Bertelyvirus</taxon>
        <taxon>Bertelyvirus BL9</taxon>
    </lineage>
</organism>
<protein>
    <submittedName>
        <fullName evidence="1">Uncharacterized protein</fullName>
    </submittedName>
</protein>
<reference evidence="2" key="1">
    <citation type="submission" date="2018-07" db="EMBL/GenBank/DDBJ databases">
        <title>Giant CbK-like Caulobacter bacteriophages have genetically divergent genomes.</title>
        <authorList>
            <person name="Wilson K.M."/>
            <person name="Ely B."/>
        </authorList>
    </citation>
    <scope>NUCLEOTIDE SEQUENCE [LARGE SCALE GENOMIC DNA]</scope>
</reference>
<sequence>MSIIDKAISFVGVIAEDFVLLHQQVAEHPEIKATVDRIHRRLNVLLDYAASVFGPRIKDVAVLRSGGNDKPPEDEPTIP</sequence>
<dbReference type="Proteomes" id="UP000259421">
    <property type="component" value="Segment"/>
</dbReference>
<keyword evidence="2" id="KW-1185">Reference proteome</keyword>
<dbReference type="EMBL" id="MH588546">
    <property type="protein sequence ID" value="AXQ69298.1"/>
    <property type="molecule type" value="Genomic_DNA"/>
</dbReference>
<evidence type="ECO:0000313" key="2">
    <source>
        <dbReference type="Proteomes" id="UP000259421"/>
    </source>
</evidence>
<evidence type="ECO:0000313" key="1">
    <source>
        <dbReference type="EMBL" id="AXQ69298.1"/>
    </source>
</evidence>
<accession>A0A385EEV4</accession>
<gene>
    <name evidence="1" type="ORF">CcrBL9_gp274c</name>
</gene>
<name>A0A385EEV4_9CAUD</name>
<proteinExistence type="predicted"/>
<reference evidence="1 2" key="2">
    <citation type="submission" date="2018-09" db="EMBL/GenBank/DDBJ databases">
        <title>Giant CbK-like Caulobacter bacteriophages have genetically divergent genomes.</title>
        <authorList>
            <person name="Wilson K."/>
            <person name="Ely B."/>
        </authorList>
    </citation>
    <scope>NUCLEOTIDE SEQUENCE [LARGE SCALE GENOMIC DNA]</scope>
</reference>